<dbReference type="GO" id="GO:0016491">
    <property type="term" value="F:oxidoreductase activity"/>
    <property type="evidence" value="ECO:0007669"/>
    <property type="project" value="UniProtKB-KW"/>
</dbReference>
<dbReference type="Gene3D" id="3.40.462.20">
    <property type="match status" value="1"/>
</dbReference>
<evidence type="ECO:0000256" key="6">
    <source>
        <dbReference type="SAM" id="SignalP"/>
    </source>
</evidence>
<gene>
    <name evidence="8" type="ORF">CPB84DRAFT_1852166</name>
</gene>
<dbReference type="InterPro" id="IPR006094">
    <property type="entry name" value="Oxid_FAD_bind_N"/>
</dbReference>
<comment type="caution">
    <text evidence="8">The sequence shown here is derived from an EMBL/GenBank/DDBJ whole genome shotgun (WGS) entry which is preliminary data.</text>
</comment>
<accession>A0A9P5NAY4</accession>
<sequence length="497" mass="53027">MLALSNIVLFCGFASAAFGQAFRSLLAKEDPAANISVVLPGEPSYANVSRPFNLRFDFQPTAVAFPTTVQEVSDLVKLGHATNHQVVARSGGHSYIANALGGKDGDLVIDMSNFKKITVDDKAGTAVIQTGNRLGDIISALAAHGRGLPHGTCAYVGIGGHSAFGGFGFTSRLWGLTIDAVLSVDLVLANGTITTASERTNPDLFFAVRGAGSSFGIATAITVKTFTAPPTATIFSYNWQYTAAEAAAALSAYQNFVLTADLPPEFGAEIVVTKGNVQGNVTIGLAGGWYLPLETLNATLKPFFDKVPPPRTASFDTGDYLHSAINLAGGSLDTSAPDTTDTFYAKSLMTPEASPMSNKALQAFMESVANEGFTTPVGWFFQMELFGGKNSAINAVKPTATAFARRTSLFTIQFYASSPGNVPPYPQAGFTFLDNVVNAIVKNSPANWDYGAYTNYIDDHLVDWQKRYYAQNYPRLRALKDVFDPHGTFTFPTGIQD</sequence>
<dbReference type="InterPro" id="IPR036318">
    <property type="entry name" value="FAD-bd_PCMH-like_sf"/>
</dbReference>
<evidence type="ECO:0000256" key="5">
    <source>
        <dbReference type="ARBA" id="ARBA00023002"/>
    </source>
</evidence>
<keyword evidence="5" id="KW-0560">Oxidoreductase</keyword>
<evidence type="ECO:0000313" key="8">
    <source>
        <dbReference type="EMBL" id="KAF8879212.1"/>
    </source>
</evidence>
<evidence type="ECO:0000256" key="3">
    <source>
        <dbReference type="ARBA" id="ARBA00022630"/>
    </source>
</evidence>
<protein>
    <submittedName>
        <fullName evidence="8">Glucooligosaccharide oxidase</fullName>
    </submittedName>
</protein>
<name>A0A9P5NAY4_GYMJU</name>
<reference evidence="8" key="1">
    <citation type="submission" date="2020-11" db="EMBL/GenBank/DDBJ databases">
        <authorList>
            <consortium name="DOE Joint Genome Institute"/>
            <person name="Ahrendt S."/>
            <person name="Riley R."/>
            <person name="Andreopoulos W."/>
            <person name="LaButti K."/>
            <person name="Pangilinan J."/>
            <person name="Ruiz-duenas F.J."/>
            <person name="Barrasa J.M."/>
            <person name="Sanchez-Garcia M."/>
            <person name="Camarero S."/>
            <person name="Miyauchi S."/>
            <person name="Serrano A."/>
            <person name="Linde D."/>
            <person name="Babiker R."/>
            <person name="Drula E."/>
            <person name="Ayuso-Fernandez I."/>
            <person name="Pacheco R."/>
            <person name="Padilla G."/>
            <person name="Ferreira P."/>
            <person name="Barriuso J."/>
            <person name="Kellner H."/>
            <person name="Castanera R."/>
            <person name="Alfaro M."/>
            <person name="Ramirez L."/>
            <person name="Pisabarro A.G."/>
            <person name="Kuo A."/>
            <person name="Tritt A."/>
            <person name="Lipzen A."/>
            <person name="He G."/>
            <person name="Yan M."/>
            <person name="Ng V."/>
            <person name="Cullen D."/>
            <person name="Martin F."/>
            <person name="Rosso M.-N."/>
            <person name="Henrissat B."/>
            <person name="Hibbett D."/>
            <person name="Martinez A.T."/>
            <person name="Grigoriev I.V."/>
        </authorList>
    </citation>
    <scope>NUCLEOTIDE SEQUENCE</scope>
    <source>
        <strain evidence="8">AH 44721</strain>
    </source>
</reference>
<dbReference type="GO" id="GO:0071949">
    <property type="term" value="F:FAD binding"/>
    <property type="evidence" value="ECO:0007669"/>
    <property type="project" value="InterPro"/>
</dbReference>
<evidence type="ECO:0000256" key="2">
    <source>
        <dbReference type="ARBA" id="ARBA00005466"/>
    </source>
</evidence>
<dbReference type="AlphaFoldDB" id="A0A9P5NAY4"/>
<keyword evidence="3" id="KW-0285">Flavoprotein</keyword>
<dbReference type="InterPro" id="IPR006093">
    <property type="entry name" value="Oxy_OxRdtase_FAD_BS"/>
</dbReference>
<dbReference type="PROSITE" id="PS00862">
    <property type="entry name" value="OX2_COVAL_FAD"/>
    <property type="match status" value="1"/>
</dbReference>
<feature type="domain" description="FAD-binding PCMH-type" evidence="7">
    <location>
        <begin position="56"/>
        <end position="228"/>
    </location>
</feature>
<feature type="signal peptide" evidence="6">
    <location>
        <begin position="1"/>
        <end position="16"/>
    </location>
</feature>
<dbReference type="EMBL" id="JADNYJ010000151">
    <property type="protein sequence ID" value="KAF8879212.1"/>
    <property type="molecule type" value="Genomic_DNA"/>
</dbReference>
<dbReference type="Gene3D" id="3.30.465.10">
    <property type="match status" value="1"/>
</dbReference>
<dbReference type="InterPro" id="IPR012951">
    <property type="entry name" value="BBE"/>
</dbReference>
<evidence type="ECO:0000256" key="1">
    <source>
        <dbReference type="ARBA" id="ARBA00001974"/>
    </source>
</evidence>
<keyword evidence="4" id="KW-0274">FAD</keyword>
<dbReference type="PANTHER" id="PTHR42973:SF39">
    <property type="entry name" value="FAD-BINDING PCMH-TYPE DOMAIN-CONTAINING PROTEIN"/>
    <property type="match status" value="1"/>
</dbReference>
<comment type="similarity">
    <text evidence="2">Belongs to the oxygen-dependent FAD-linked oxidoreductase family.</text>
</comment>
<comment type="cofactor">
    <cofactor evidence="1">
        <name>FAD</name>
        <dbReference type="ChEBI" id="CHEBI:57692"/>
    </cofactor>
</comment>
<dbReference type="Pfam" id="PF01565">
    <property type="entry name" value="FAD_binding_4"/>
    <property type="match status" value="1"/>
</dbReference>
<dbReference type="InterPro" id="IPR050416">
    <property type="entry name" value="FAD-linked_Oxidoreductase"/>
</dbReference>
<dbReference type="SUPFAM" id="SSF56176">
    <property type="entry name" value="FAD-binding/transporter-associated domain-like"/>
    <property type="match status" value="1"/>
</dbReference>
<evidence type="ECO:0000313" key="9">
    <source>
        <dbReference type="Proteomes" id="UP000724874"/>
    </source>
</evidence>
<feature type="chain" id="PRO_5040508639" evidence="6">
    <location>
        <begin position="17"/>
        <end position="497"/>
    </location>
</feature>
<evidence type="ECO:0000259" key="7">
    <source>
        <dbReference type="PROSITE" id="PS51387"/>
    </source>
</evidence>
<dbReference type="PANTHER" id="PTHR42973">
    <property type="entry name" value="BINDING OXIDOREDUCTASE, PUTATIVE (AFU_ORTHOLOGUE AFUA_1G17690)-RELATED"/>
    <property type="match status" value="1"/>
</dbReference>
<evidence type="ECO:0000256" key="4">
    <source>
        <dbReference type="ARBA" id="ARBA00022827"/>
    </source>
</evidence>
<dbReference type="Proteomes" id="UP000724874">
    <property type="component" value="Unassembled WGS sequence"/>
</dbReference>
<dbReference type="OrthoDB" id="407275at2759"/>
<dbReference type="PROSITE" id="PS51387">
    <property type="entry name" value="FAD_PCMH"/>
    <property type="match status" value="1"/>
</dbReference>
<dbReference type="Pfam" id="PF08031">
    <property type="entry name" value="BBE"/>
    <property type="match status" value="1"/>
</dbReference>
<keyword evidence="6" id="KW-0732">Signal</keyword>
<dbReference type="InterPro" id="IPR016169">
    <property type="entry name" value="FAD-bd_PCMH_sub2"/>
</dbReference>
<dbReference type="InterPro" id="IPR016166">
    <property type="entry name" value="FAD-bd_PCMH"/>
</dbReference>
<proteinExistence type="inferred from homology"/>
<keyword evidence="9" id="KW-1185">Reference proteome</keyword>
<organism evidence="8 9">
    <name type="scientific">Gymnopilus junonius</name>
    <name type="common">Spectacular rustgill mushroom</name>
    <name type="synonym">Gymnopilus spectabilis subsp. junonius</name>
    <dbReference type="NCBI Taxonomy" id="109634"/>
    <lineage>
        <taxon>Eukaryota</taxon>
        <taxon>Fungi</taxon>
        <taxon>Dikarya</taxon>
        <taxon>Basidiomycota</taxon>
        <taxon>Agaricomycotina</taxon>
        <taxon>Agaricomycetes</taxon>
        <taxon>Agaricomycetidae</taxon>
        <taxon>Agaricales</taxon>
        <taxon>Agaricineae</taxon>
        <taxon>Hymenogastraceae</taxon>
        <taxon>Gymnopilus</taxon>
    </lineage>
</organism>